<name>A0A4Y2JIT9_ARAVE</name>
<protein>
    <submittedName>
        <fullName evidence="1">Uncharacterized protein</fullName>
    </submittedName>
</protein>
<comment type="caution">
    <text evidence="1">The sequence shown here is derived from an EMBL/GenBank/DDBJ whole genome shotgun (WGS) entry which is preliminary data.</text>
</comment>
<sequence length="114" mass="13220">MTSLLESIRENLVEITPSDFLLCCAAFLHVKAAIELTWRSSDFAKLIFECLLLEMAKCHENIKAVQRVWEEEFHNKNWPDKRTINVCSHVMDGFQNRLIAVLAKDGGHFNPLYR</sequence>
<evidence type="ECO:0000313" key="1">
    <source>
        <dbReference type="EMBL" id="GBM89349.1"/>
    </source>
</evidence>
<keyword evidence="2" id="KW-1185">Reference proteome</keyword>
<accession>A0A4Y2JIT9</accession>
<dbReference type="OrthoDB" id="6459847at2759"/>
<reference evidence="1 2" key="1">
    <citation type="journal article" date="2019" name="Sci. Rep.">
        <title>Orb-weaving spider Araneus ventricosus genome elucidates the spidroin gene catalogue.</title>
        <authorList>
            <person name="Kono N."/>
            <person name="Nakamura H."/>
            <person name="Ohtoshi R."/>
            <person name="Moran D.A.P."/>
            <person name="Shinohara A."/>
            <person name="Yoshida Y."/>
            <person name="Fujiwara M."/>
            <person name="Mori M."/>
            <person name="Tomita M."/>
            <person name="Arakawa K."/>
        </authorList>
    </citation>
    <scope>NUCLEOTIDE SEQUENCE [LARGE SCALE GENOMIC DNA]</scope>
</reference>
<proteinExistence type="predicted"/>
<dbReference type="AlphaFoldDB" id="A0A4Y2JIT9"/>
<dbReference type="Proteomes" id="UP000499080">
    <property type="component" value="Unassembled WGS sequence"/>
</dbReference>
<organism evidence="1 2">
    <name type="scientific">Araneus ventricosus</name>
    <name type="common">Orbweaver spider</name>
    <name type="synonym">Epeira ventricosa</name>
    <dbReference type="NCBI Taxonomy" id="182803"/>
    <lineage>
        <taxon>Eukaryota</taxon>
        <taxon>Metazoa</taxon>
        <taxon>Ecdysozoa</taxon>
        <taxon>Arthropoda</taxon>
        <taxon>Chelicerata</taxon>
        <taxon>Arachnida</taxon>
        <taxon>Araneae</taxon>
        <taxon>Araneomorphae</taxon>
        <taxon>Entelegynae</taxon>
        <taxon>Araneoidea</taxon>
        <taxon>Araneidae</taxon>
        <taxon>Araneus</taxon>
    </lineage>
</organism>
<gene>
    <name evidence="1" type="ORF">AVEN_136443_1</name>
</gene>
<evidence type="ECO:0000313" key="2">
    <source>
        <dbReference type="Proteomes" id="UP000499080"/>
    </source>
</evidence>
<dbReference type="EMBL" id="BGPR01003531">
    <property type="protein sequence ID" value="GBM89349.1"/>
    <property type="molecule type" value="Genomic_DNA"/>
</dbReference>